<feature type="transmembrane region" description="Helical" evidence="1">
    <location>
        <begin position="6"/>
        <end position="30"/>
    </location>
</feature>
<dbReference type="EMBL" id="AHYT01000009">
    <property type="protein sequence ID" value="EOT27937.1"/>
    <property type="molecule type" value="Genomic_DNA"/>
</dbReference>
<evidence type="ECO:0000256" key="1">
    <source>
        <dbReference type="SAM" id="Phobius"/>
    </source>
</evidence>
<gene>
    <name evidence="2" type="ORF">OMQ_01851</name>
</gene>
<sequence length="183" mass="20813">MLAAGIFLGTMLGNLVFGPLVIFVGFLTLIQNFSWAYSNLNLLVTYFFEQIRFISLSALFVRVPGKTGTPLLFLLLMLGMSFLLLYLSERTLNKISLENNSQFTTSPEIRLPVCLTMIIGGFIFFGLLKLDLTNMVLNDYPSFWKDLAIQTIVIIIISVGLVYAPSIRNWWFAKRVLRLQRKS</sequence>
<dbReference type="AlphaFoldDB" id="S0J6S5"/>
<feature type="transmembrane region" description="Helical" evidence="1">
    <location>
        <begin position="69"/>
        <end position="88"/>
    </location>
</feature>
<name>S0J6S5_9ENTE</name>
<keyword evidence="1" id="KW-0812">Transmembrane</keyword>
<dbReference type="PATRIC" id="fig|1139996.3.peg.1823"/>
<organism evidence="2 3">
    <name type="scientific">Enterococcus saccharolyticus subsp. saccharolyticus ATCC 43076</name>
    <dbReference type="NCBI Taxonomy" id="1139996"/>
    <lineage>
        <taxon>Bacteria</taxon>
        <taxon>Bacillati</taxon>
        <taxon>Bacillota</taxon>
        <taxon>Bacilli</taxon>
        <taxon>Lactobacillales</taxon>
        <taxon>Enterococcaceae</taxon>
        <taxon>Enterococcus</taxon>
    </lineage>
</organism>
<dbReference type="OrthoDB" id="2199746at2"/>
<dbReference type="Proteomes" id="UP000014136">
    <property type="component" value="Unassembled WGS sequence"/>
</dbReference>
<feature type="transmembrane region" description="Helical" evidence="1">
    <location>
        <begin position="42"/>
        <end position="63"/>
    </location>
</feature>
<evidence type="ECO:0000313" key="3">
    <source>
        <dbReference type="Proteomes" id="UP000014136"/>
    </source>
</evidence>
<keyword evidence="1" id="KW-1133">Transmembrane helix</keyword>
<accession>S0J6S5</accession>
<protein>
    <submittedName>
        <fullName evidence="2">Uncharacterized protein</fullName>
    </submittedName>
</protein>
<keyword evidence="1" id="KW-0472">Membrane</keyword>
<dbReference type="HOGENOM" id="CLU_1473036_0_0_9"/>
<feature type="transmembrane region" description="Helical" evidence="1">
    <location>
        <begin position="109"/>
        <end position="128"/>
    </location>
</feature>
<comment type="caution">
    <text evidence="2">The sequence shown here is derived from an EMBL/GenBank/DDBJ whole genome shotgun (WGS) entry which is preliminary data.</text>
</comment>
<dbReference type="STRING" id="41997.RV16_GL001157"/>
<evidence type="ECO:0000313" key="2">
    <source>
        <dbReference type="EMBL" id="EOT27937.1"/>
    </source>
</evidence>
<keyword evidence="3" id="KW-1185">Reference proteome</keyword>
<feature type="transmembrane region" description="Helical" evidence="1">
    <location>
        <begin position="148"/>
        <end position="171"/>
    </location>
</feature>
<proteinExistence type="predicted"/>
<reference evidence="2 3" key="1">
    <citation type="submission" date="2013-03" db="EMBL/GenBank/DDBJ databases">
        <title>The Genome Sequence of Enterococcus saccharolyticus ATCC_43076 (Illumina only assembly).</title>
        <authorList>
            <consortium name="The Broad Institute Genomics Platform"/>
            <consortium name="The Broad Institute Genome Sequencing Center for Infectious Disease"/>
            <person name="Earl A."/>
            <person name="Russ C."/>
            <person name="Gilmore M."/>
            <person name="Surin D."/>
            <person name="Walker B."/>
            <person name="Young S."/>
            <person name="Zeng Q."/>
            <person name="Gargeya S."/>
            <person name="Fitzgerald M."/>
            <person name="Haas B."/>
            <person name="Abouelleil A."/>
            <person name="Allen A.W."/>
            <person name="Alvarado L."/>
            <person name="Arachchi H.M."/>
            <person name="Berlin A.M."/>
            <person name="Chapman S.B."/>
            <person name="Gainer-Dewar J."/>
            <person name="Goldberg J."/>
            <person name="Griggs A."/>
            <person name="Gujja S."/>
            <person name="Hansen M."/>
            <person name="Howarth C."/>
            <person name="Imamovic A."/>
            <person name="Ireland A."/>
            <person name="Larimer J."/>
            <person name="McCowan C."/>
            <person name="Murphy C."/>
            <person name="Pearson M."/>
            <person name="Poon T.W."/>
            <person name="Priest M."/>
            <person name="Roberts A."/>
            <person name="Saif S."/>
            <person name="Shea T."/>
            <person name="Sisk P."/>
            <person name="Sykes S."/>
            <person name="Wortman J."/>
            <person name="Nusbaum C."/>
            <person name="Birren B."/>
        </authorList>
    </citation>
    <scope>NUCLEOTIDE SEQUENCE [LARGE SCALE GENOMIC DNA]</scope>
    <source>
        <strain evidence="2 3">ATCC 43076</strain>
    </source>
</reference>